<dbReference type="PANTHER" id="PTHR11941:SF54">
    <property type="entry name" value="ENOYL-COA HYDRATASE, MITOCHONDRIAL"/>
    <property type="match status" value="1"/>
</dbReference>
<keyword evidence="2" id="KW-0456">Lyase</keyword>
<dbReference type="PANTHER" id="PTHR11941">
    <property type="entry name" value="ENOYL-COA HYDRATASE-RELATED"/>
    <property type="match status" value="1"/>
</dbReference>
<evidence type="ECO:0000313" key="6">
    <source>
        <dbReference type="Proteomes" id="UP000325797"/>
    </source>
</evidence>
<dbReference type="EMBL" id="CP042582">
    <property type="protein sequence ID" value="QEX21411.1"/>
    <property type="molecule type" value="Genomic_DNA"/>
</dbReference>
<dbReference type="InterPro" id="IPR014748">
    <property type="entry name" value="Enoyl-CoA_hydra_C"/>
</dbReference>
<dbReference type="CDD" id="cd06558">
    <property type="entry name" value="crotonase-like"/>
    <property type="match status" value="1"/>
</dbReference>
<sequence length="262" mass="28308">MTSTVSDSVLLTREGAVAAITLNRPDRLNALDLAMWHRLGEVLGEIEADRSLRAVRLQGAGSAFAAGADLAEFARTRATTADAEAYGRVMVAALHKLRDLPLPTVAMIRGACVGAGLEIAIMCDLRIAAEGSRFGVPIQKVGVVMPWPELGDLIDTVGRATALEILLEGRLFDAAEAAAKGLVTRVVPPERLEAELAECLRRLTEGSPHSHRMHKRMARRLADPRPLSAEERREAYAAVESADYHEGLAAFVEKRKPGFRGE</sequence>
<comment type="similarity">
    <text evidence="1 3">Belongs to the enoyl-CoA hydratase/isomerase family.</text>
</comment>
<dbReference type="Gene3D" id="3.90.226.10">
    <property type="entry name" value="2-enoyl-CoA Hydratase, Chain A, domain 1"/>
    <property type="match status" value="1"/>
</dbReference>
<dbReference type="InterPro" id="IPR001753">
    <property type="entry name" value="Enoyl-CoA_hydra/iso"/>
</dbReference>
<dbReference type="GO" id="GO:0006635">
    <property type="term" value="P:fatty acid beta-oxidation"/>
    <property type="evidence" value="ECO:0007669"/>
    <property type="project" value="TreeGrafter"/>
</dbReference>
<dbReference type="PROSITE" id="PS00166">
    <property type="entry name" value="ENOYL_COA_HYDRATASE"/>
    <property type="match status" value="1"/>
</dbReference>
<dbReference type="Pfam" id="PF00378">
    <property type="entry name" value="ECH_1"/>
    <property type="match status" value="1"/>
</dbReference>
<dbReference type="KEGG" id="hadh:FRZ61_13360"/>
<proteinExistence type="inferred from homology"/>
<protein>
    <submittedName>
        <fullName evidence="5">Enoyl-CoA hydratase</fullName>
    </submittedName>
</protein>
<dbReference type="GO" id="GO:0016829">
    <property type="term" value="F:lyase activity"/>
    <property type="evidence" value="ECO:0007669"/>
    <property type="project" value="UniProtKB-KW"/>
</dbReference>
<dbReference type="InterPro" id="IPR018376">
    <property type="entry name" value="Enoyl-CoA_hyd/isom_CS"/>
</dbReference>
<accession>A0A5J6MVT9</accession>
<feature type="region of interest" description="Disordered" evidence="4">
    <location>
        <begin position="207"/>
        <end position="228"/>
    </location>
</feature>
<evidence type="ECO:0000256" key="4">
    <source>
        <dbReference type="SAM" id="MobiDB-lite"/>
    </source>
</evidence>
<dbReference type="SUPFAM" id="SSF52096">
    <property type="entry name" value="ClpP/crotonase"/>
    <property type="match status" value="1"/>
</dbReference>
<dbReference type="AlphaFoldDB" id="A0A5J6MVT9"/>
<evidence type="ECO:0000256" key="2">
    <source>
        <dbReference type="ARBA" id="ARBA00023239"/>
    </source>
</evidence>
<name>A0A5J6MVT9_9PROT</name>
<dbReference type="InterPro" id="IPR029045">
    <property type="entry name" value="ClpP/crotonase-like_dom_sf"/>
</dbReference>
<feature type="compositionally biased region" description="Basic residues" evidence="4">
    <location>
        <begin position="209"/>
        <end position="219"/>
    </location>
</feature>
<reference evidence="5 6" key="1">
    <citation type="submission" date="2019-08" db="EMBL/GenBank/DDBJ databases">
        <title>Hyperibacter terrae gen. nov., sp. nov. and Hyperibacter viscosus sp. nov., two new members in the family Rhodospirillaceae isolated from the rhizosphere of Hypericum perforatum.</title>
        <authorList>
            <person name="Noviana Z."/>
        </authorList>
    </citation>
    <scope>NUCLEOTIDE SEQUENCE [LARGE SCALE GENOMIC DNA]</scope>
    <source>
        <strain evidence="5 6">R5959</strain>
    </source>
</reference>
<evidence type="ECO:0000256" key="1">
    <source>
        <dbReference type="ARBA" id="ARBA00005254"/>
    </source>
</evidence>
<organism evidence="5 6">
    <name type="scientific">Hypericibacter adhaerens</name>
    <dbReference type="NCBI Taxonomy" id="2602016"/>
    <lineage>
        <taxon>Bacteria</taxon>
        <taxon>Pseudomonadati</taxon>
        <taxon>Pseudomonadota</taxon>
        <taxon>Alphaproteobacteria</taxon>
        <taxon>Rhodospirillales</taxon>
        <taxon>Dongiaceae</taxon>
        <taxon>Hypericibacter</taxon>
    </lineage>
</organism>
<evidence type="ECO:0000256" key="3">
    <source>
        <dbReference type="RuleBase" id="RU003707"/>
    </source>
</evidence>
<dbReference type="Proteomes" id="UP000325797">
    <property type="component" value="Chromosome"/>
</dbReference>
<keyword evidence="6" id="KW-1185">Reference proteome</keyword>
<dbReference type="OrthoDB" id="9795613at2"/>
<dbReference type="Gene3D" id="1.10.12.10">
    <property type="entry name" value="Lyase 2-enoyl-coa Hydratase, Chain A, domain 2"/>
    <property type="match status" value="1"/>
</dbReference>
<evidence type="ECO:0000313" key="5">
    <source>
        <dbReference type="EMBL" id="QEX21411.1"/>
    </source>
</evidence>
<dbReference type="RefSeq" id="WP_151115921.1">
    <property type="nucleotide sequence ID" value="NZ_CP042582.1"/>
</dbReference>
<gene>
    <name evidence="5" type="ORF">FRZ61_13360</name>
</gene>